<evidence type="ECO:0000256" key="1">
    <source>
        <dbReference type="SAM" id="Phobius"/>
    </source>
</evidence>
<name>A0A9N8WQ91_9GLOM</name>
<proteinExistence type="predicted"/>
<comment type="caution">
    <text evidence="2">The sequence shown here is derived from an EMBL/GenBank/DDBJ whole genome shotgun (WGS) entry which is preliminary data.</text>
</comment>
<gene>
    <name evidence="2" type="ORF">FCALED_LOCUS3306</name>
</gene>
<feature type="transmembrane region" description="Helical" evidence="1">
    <location>
        <begin position="29"/>
        <end position="48"/>
    </location>
</feature>
<keyword evidence="1" id="KW-1133">Transmembrane helix</keyword>
<evidence type="ECO:0000313" key="2">
    <source>
        <dbReference type="EMBL" id="CAG8492857.1"/>
    </source>
</evidence>
<dbReference type="AlphaFoldDB" id="A0A9N8WQ91"/>
<reference evidence="2" key="1">
    <citation type="submission" date="2021-06" db="EMBL/GenBank/DDBJ databases">
        <authorList>
            <person name="Kallberg Y."/>
            <person name="Tangrot J."/>
            <person name="Rosling A."/>
        </authorList>
    </citation>
    <scope>NUCLEOTIDE SEQUENCE</scope>
    <source>
        <strain evidence="2">UK204</strain>
    </source>
</reference>
<dbReference type="EMBL" id="CAJVPQ010000565">
    <property type="protein sequence ID" value="CAG8492857.1"/>
    <property type="molecule type" value="Genomic_DNA"/>
</dbReference>
<dbReference type="Proteomes" id="UP000789570">
    <property type="component" value="Unassembled WGS sequence"/>
</dbReference>
<keyword evidence="3" id="KW-1185">Reference proteome</keyword>
<keyword evidence="1" id="KW-0812">Transmembrane</keyword>
<accession>A0A9N8WQ91</accession>
<keyword evidence="1" id="KW-0472">Membrane</keyword>
<evidence type="ECO:0000313" key="3">
    <source>
        <dbReference type="Proteomes" id="UP000789570"/>
    </source>
</evidence>
<sequence length="93" mass="9458">MFTGLSTTTIVVCLLEGTALSIVLLVLNGVGTTIGVVAFTTGVGVGVISDVMLIEVKDGEIGGLEGAIIGSKKPLLTFRDSKAVALLMIVIII</sequence>
<organism evidence="2 3">
    <name type="scientific">Funneliformis caledonium</name>
    <dbReference type="NCBI Taxonomy" id="1117310"/>
    <lineage>
        <taxon>Eukaryota</taxon>
        <taxon>Fungi</taxon>
        <taxon>Fungi incertae sedis</taxon>
        <taxon>Mucoromycota</taxon>
        <taxon>Glomeromycotina</taxon>
        <taxon>Glomeromycetes</taxon>
        <taxon>Glomerales</taxon>
        <taxon>Glomeraceae</taxon>
        <taxon>Funneliformis</taxon>
    </lineage>
</organism>
<protein>
    <submittedName>
        <fullName evidence="2">7328_t:CDS:1</fullName>
    </submittedName>
</protein>